<evidence type="ECO:0000256" key="3">
    <source>
        <dbReference type="ARBA" id="ARBA00022741"/>
    </source>
</evidence>
<keyword evidence="6 8" id="KW-0234">DNA repair</keyword>
<keyword evidence="3" id="KW-0547">Nucleotide-binding</keyword>
<dbReference type="Pfam" id="PF13476">
    <property type="entry name" value="AAA_23"/>
    <property type="match status" value="1"/>
</dbReference>
<dbReference type="Gene3D" id="3.40.50.300">
    <property type="entry name" value="P-loop containing nucleotide triphosphate hydrolases"/>
    <property type="match status" value="2"/>
</dbReference>
<proteinExistence type="inferred from homology"/>
<dbReference type="CDD" id="cd03241">
    <property type="entry name" value="ABC_RecN"/>
    <property type="match status" value="2"/>
</dbReference>
<dbReference type="PIRSF" id="PIRSF003128">
    <property type="entry name" value="RecN"/>
    <property type="match status" value="1"/>
</dbReference>
<evidence type="ECO:0000259" key="10">
    <source>
        <dbReference type="Pfam" id="PF13476"/>
    </source>
</evidence>
<organism evidence="11">
    <name type="scientific">candidate division WOR-3 bacterium</name>
    <dbReference type="NCBI Taxonomy" id="2052148"/>
    <lineage>
        <taxon>Bacteria</taxon>
        <taxon>Bacteria division WOR-3</taxon>
    </lineage>
</organism>
<name>A0A7V5LU89_UNCW3</name>
<dbReference type="PANTHER" id="PTHR11059:SF0">
    <property type="entry name" value="DNA REPAIR PROTEIN RECN"/>
    <property type="match status" value="1"/>
</dbReference>
<dbReference type="InterPro" id="IPR038729">
    <property type="entry name" value="Rad50/SbcC_AAA"/>
</dbReference>
<feature type="domain" description="Rad50/SbcC-type AAA" evidence="10">
    <location>
        <begin position="5"/>
        <end position="231"/>
    </location>
</feature>
<accession>A0A7V5LU89</accession>
<dbReference type="FunFam" id="3.40.50.300:FF:000356">
    <property type="entry name" value="DNA repair protein RecN"/>
    <property type="match status" value="1"/>
</dbReference>
<evidence type="ECO:0000256" key="4">
    <source>
        <dbReference type="ARBA" id="ARBA00022763"/>
    </source>
</evidence>
<protein>
    <recommendedName>
        <fullName evidence="2 8">DNA repair protein RecN</fullName>
    </recommendedName>
    <alternativeName>
        <fullName evidence="7 8">Recombination protein N</fullName>
    </alternativeName>
</protein>
<evidence type="ECO:0000256" key="2">
    <source>
        <dbReference type="ARBA" id="ARBA00021315"/>
    </source>
</evidence>
<evidence type="ECO:0000256" key="7">
    <source>
        <dbReference type="ARBA" id="ARBA00033408"/>
    </source>
</evidence>
<dbReference type="PANTHER" id="PTHR11059">
    <property type="entry name" value="DNA REPAIR PROTEIN RECN"/>
    <property type="match status" value="1"/>
</dbReference>
<dbReference type="NCBIfam" id="TIGR00634">
    <property type="entry name" value="recN"/>
    <property type="match status" value="1"/>
</dbReference>
<dbReference type="InterPro" id="IPR027417">
    <property type="entry name" value="P-loop_NTPase"/>
</dbReference>
<evidence type="ECO:0000256" key="1">
    <source>
        <dbReference type="ARBA" id="ARBA00009441"/>
    </source>
</evidence>
<dbReference type="AlphaFoldDB" id="A0A7V5LU89"/>
<dbReference type="GO" id="GO:0043590">
    <property type="term" value="C:bacterial nucleoid"/>
    <property type="evidence" value="ECO:0007669"/>
    <property type="project" value="TreeGrafter"/>
</dbReference>
<dbReference type="GO" id="GO:0006310">
    <property type="term" value="P:DNA recombination"/>
    <property type="evidence" value="ECO:0007669"/>
    <property type="project" value="InterPro"/>
</dbReference>
<dbReference type="EMBL" id="DRTX01000023">
    <property type="protein sequence ID" value="HHF52798.1"/>
    <property type="molecule type" value="Genomic_DNA"/>
</dbReference>
<dbReference type="SUPFAM" id="SSF52540">
    <property type="entry name" value="P-loop containing nucleoside triphosphate hydrolases"/>
    <property type="match status" value="1"/>
</dbReference>
<dbReference type="GO" id="GO:0006302">
    <property type="term" value="P:double-strand break repair"/>
    <property type="evidence" value="ECO:0007669"/>
    <property type="project" value="InterPro"/>
</dbReference>
<sequence>MGITSLRVKNYIFVKDLEIEFHPGLNIITGETGAGKSLIIGSLNLALGERVDWSLLPEKKIEIVLTLEPPEESKKILEELGIESDEELIIRRVLEPAQKKSRSYINSVQVPAGFLKEFTSLLVELHGQHSHQILLDPRTHVDFLDNYGGLMKLRNEVKEIFLKVKTLQDELHALKKEADEAREKEEFLRYKLNELKKAELKKGEEQEIEERVRVLSNFEKLEASIKEVLDELYEGEETVYDKLSRLLHTLEEGEKIDSRLKTEREVIASLLTEIEELWRSLLEYKKGLYYDPVELETLRNRLTFLNQLKAKYRKTIEELVEEINIIKNTLNEIESFDERIEQKEKELKEAEQKLHEKASLLSEKRKKVKKSLEKQITSELHTLGMEKARFEIIINKREIDEKGMDDVEFYISTNPGEPPKPLNKIVSGGELSRVMLAIKTVLSEVDKVPTLVFDEADAGIGGKIAEIVGKKMKKISKRRKLIVINHLPQIAIFWDRHFVVEKIMDKTTIITMREVHGEERVREIARMLAGEKISDSSIKYARELLKIGEGA</sequence>
<gene>
    <name evidence="11" type="primary">recN</name>
    <name evidence="11" type="ORF">ENL43_00355</name>
</gene>
<dbReference type="InterPro" id="IPR004604">
    <property type="entry name" value="DNA_recomb/repair_RecN"/>
</dbReference>
<dbReference type="GO" id="GO:0016887">
    <property type="term" value="F:ATP hydrolysis activity"/>
    <property type="evidence" value="ECO:0007669"/>
    <property type="project" value="InterPro"/>
</dbReference>
<comment type="caution">
    <text evidence="11">The sequence shown here is derived from an EMBL/GenBank/DDBJ whole genome shotgun (WGS) entry which is preliminary data.</text>
</comment>
<keyword evidence="4 8" id="KW-0227">DNA damage</keyword>
<dbReference type="GO" id="GO:0009432">
    <property type="term" value="P:SOS response"/>
    <property type="evidence" value="ECO:0007669"/>
    <property type="project" value="TreeGrafter"/>
</dbReference>
<dbReference type="Proteomes" id="UP000886050">
    <property type="component" value="Unassembled WGS sequence"/>
</dbReference>
<feature type="coiled-coil region" evidence="9">
    <location>
        <begin position="295"/>
        <end position="367"/>
    </location>
</feature>
<feature type="coiled-coil region" evidence="9">
    <location>
        <begin position="150"/>
        <end position="198"/>
    </location>
</feature>
<reference evidence="11" key="1">
    <citation type="journal article" date="2020" name="mSystems">
        <title>Genome- and Community-Level Interaction Insights into Carbon Utilization and Element Cycling Functions of Hydrothermarchaeota in Hydrothermal Sediment.</title>
        <authorList>
            <person name="Zhou Z."/>
            <person name="Liu Y."/>
            <person name="Xu W."/>
            <person name="Pan J."/>
            <person name="Luo Z.H."/>
            <person name="Li M."/>
        </authorList>
    </citation>
    <scope>NUCLEOTIDE SEQUENCE [LARGE SCALE GENOMIC DNA]</scope>
    <source>
        <strain evidence="11">HyVt-96</strain>
    </source>
</reference>
<evidence type="ECO:0000256" key="6">
    <source>
        <dbReference type="ARBA" id="ARBA00023204"/>
    </source>
</evidence>
<keyword evidence="5" id="KW-0067">ATP-binding</keyword>
<evidence type="ECO:0000313" key="11">
    <source>
        <dbReference type="EMBL" id="HHF52798.1"/>
    </source>
</evidence>
<dbReference type="GO" id="GO:0005524">
    <property type="term" value="F:ATP binding"/>
    <property type="evidence" value="ECO:0007669"/>
    <property type="project" value="UniProtKB-KW"/>
</dbReference>
<comment type="similarity">
    <text evidence="1 8">Belongs to the RecN family.</text>
</comment>
<comment type="function">
    <text evidence="8">May be involved in recombinational repair of damaged DNA.</text>
</comment>
<evidence type="ECO:0000256" key="5">
    <source>
        <dbReference type="ARBA" id="ARBA00022840"/>
    </source>
</evidence>
<evidence type="ECO:0000256" key="8">
    <source>
        <dbReference type="PIRNR" id="PIRNR003128"/>
    </source>
</evidence>
<evidence type="ECO:0000256" key="9">
    <source>
        <dbReference type="SAM" id="Coils"/>
    </source>
</evidence>
<keyword evidence="9" id="KW-0175">Coiled coil</keyword>